<dbReference type="Pfam" id="PF07171">
    <property type="entry name" value="MlrC_C"/>
    <property type="match status" value="1"/>
</dbReference>
<proteinExistence type="predicted"/>
<name>A0ABT8D3T5_9RHOB</name>
<evidence type="ECO:0000259" key="1">
    <source>
        <dbReference type="Pfam" id="PF07171"/>
    </source>
</evidence>
<keyword evidence="3" id="KW-1185">Reference proteome</keyword>
<feature type="domain" description="Microcystin LR degradation protein MlrC C-terminal" evidence="1">
    <location>
        <begin position="64"/>
        <end position="228"/>
    </location>
</feature>
<organism evidence="2 3">
    <name type="scientific">Paracoccus cavernae</name>
    <dbReference type="NCBI Taxonomy" id="1571207"/>
    <lineage>
        <taxon>Bacteria</taxon>
        <taxon>Pseudomonadati</taxon>
        <taxon>Pseudomonadota</taxon>
        <taxon>Alphaproteobacteria</taxon>
        <taxon>Rhodobacterales</taxon>
        <taxon>Paracoccaceae</taxon>
        <taxon>Paracoccus</taxon>
    </lineage>
</organism>
<accession>A0ABT8D3T5</accession>
<reference evidence="3" key="1">
    <citation type="journal article" date="2019" name="Int. J. Syst. Evol. Microbiol.">
        <title>The Global Catalogue of Microorganisms (GCM) 10K type strain sequencing project: providing services to taxonomists for standard genome sequencing and annotation.</title>
        <authorList>
            <consortium name="The Broad Institute Genomics Platform"/>
            <consortium name="The Broad Institute Genome Sequencing Center for Infectious Disease"/>
            <person name="Wu L."/>
            <person name="Ma J."/>
        </authorList>
    </citation>
    <scope>NUCLEOTIDE SEQUENCE [LARGE SCALE GENOMIC DNA]</scope>
    <source>
        <strain evidence="3">CECT 8482</strain>
    </source>
</reference>
<protein>
    <submittedName>
        <fullName evidence="2">MlrC C-terminal domain-containing protein</fullName>
    </submittedName>
</protein>
<dbReference type="InterPro" id="IPR010799">
    <property type="entry name" value="MlrC_C"/>
</dbReference>
<dbReference type="EMBL" id="JAUFRC010000001">
    <property type="protein sequence ID" value="MDN3711454.1"/>
    <property type="molecule type" value="Genomic_DNA"/>
</dbReference>
<evidence type="ECO:0000313" key="3">
    <source>
        <dbReference type="Proteomes" id="UP001243846"/>
    </source>
</evidence>
<sequence length="231" mass="23960">MAEAGPCVVAVTTADLDPAAVAGKIADAVWARREGFVYTQEPLADSIAASRRAAEQYGGPVLMLDHGDNCMSGGTCDNMDVLEAALEAGLGGIVAGPFHDPQAVAEAFAAGSGSEITLELGNKIAAEGFPAPRPPLRVTGRVSRLGDGRYTITGPIYTGMECAMGRAAVIDTGTAKLLVTETTHEPWDQSVFLSVGIDPAEARYLVMKSRMYCRPVFEPLASAVVECAGGA</sequence>
<dbReference type="Proteomes" id="UP001243846">
    <property type="component" value="Unassembled WGS sequence"/>
</dbReference>
<gene>
    <name evidence="2" type="ORF">QWZ10_05850</name>
</gene>
<evidence type="ECO:0000313" key="2">
    <source>
        <dbReference type="EMBL" id="MDN3711454.1"/>
    </source>
</evidence>
<comment type="caution">
    <text evidence="2">The sequence shown here is derived from an EMBL/GenBank/DDBJ whole genome shotgun (WGS) entry which is preliminary data.</text>
</comment>